<comment type="caution">
    <text evidence="2">The sequence shown here is derived from an EMBL/GenBank/DDBJ whole genome shotgun (WGS) entry which is preliminary data.</text>
</comment>
<dbReference type="AlphaFoldDB" id="A0A086TCM5"/>
<gene>
    <name evidence="2" type="ORF">ACRE_020460</name>
</gene>
<protein>
    <submittedName>
        <fullName evidence="2">Maintenance of telomere capping protein-like protein</fullName>
    </submittedName>
</protein>
<dbReference type="Pfam" id="PF10310">
    <property type="entry name" value="DUF5427"/>
    <property type="match status" value="1"/>
</dbReference>
<evidence type="ECO:0000256" key="1">
    <source>
        <dbReference type="SAM" id="MobiDB-lite"/>
    </source>
</evidence>
<dbReference type="InterPro" id="IPR018814">
    <property type="entry name" value="DUF5427"/>
</dbReference>
<sequence>MASKKTKAAASSADDNLDELFEGINDSKTKKPTGATTRPKGTSSSKTKGDDPLADLESQLASEEAPTSRPHTPRIKEARRSTATPPAADDKSAAPAVRQSTDSARSLKATFTPSATSSELHESEKKGTVEQAQQAQEGSSGTGGGGGGGGWWGGWISTATATANAAMKQAEAAYKEIQQHEEAKKWAEQVKGLKGIDVGTLRTYGDELRQRALPTFTNILHTLAPPISSHERLLIHISHDLVGYPSLDPLIHTVFARVMSQVEGGDLLVVQRGQENSSRRSNDGWHDGPWWRQIDSPRELGLVKGLVEGTKLCRAGAESYSSEYFAAHGGIEEAKLRATQAASETNPVRTSDLFLSVQAISTDADKALFASSASAEKEKEESAVQDQTEAVELICFAIFILDPVHEIEYSTVSQSIPARWVRWLDAPTPLTPRSADDEGQEDAPELSHLPDEIRDIVESGGVDPREWVAEWIEDVLSLSVGVVAQRYVARRMGVGEGGLGRGKKKLEELVNENAGEAARAGLL</sequence>
<feature type="region of interest" description="Disordered" evidence="1">
    <location>
        <begin position="1"/>
        <end position="154"/>
    </location>
</feature>
<dbReference type="Proteomes" id="UP000029964">
    <property type="component" value="Unassembled WGS sequence"/>
</dbReference>
<name>A0A086TCM5_HAPC1</name>
<dbReference type="STRING" id="857340.A0A086TCM5"/>
<evidence type="ECO:0000313" key="2">
    <source>
        <dbReference type="EMBL" id="KFH47107.1"/>
    </source>
</evidence>
<dbReference type="HOGENOM" id="CLU_034224_0_1_1"/>
<feature type="compositionally biased region" description="Gly residues" evidence="1">
    <location>
        <begin position="140"/>
        <end position="153"/>
    </location>
</feature>
<evidence type="ECO:0000313" key="3">
    <source>
        <dbReference type="Proteomes" id="UP000029964"/>
    </source>
</evidence>
<feature type="compositionally biased region" description="Polar residues" evidence="1">
    <location>
        <begin position="98"/>
        <end position="118"/>
    </location>
</feature>
<keyword evidence="3" id="KW-1185">Reference proteome</keyword>
<dbReference type="PANTHER" id="PTHR28265">
    <property type="entry name" value="MAINTENANCE OF TELOMERE CAPPING PROTEIN 1"/>
    <property type="match status" value="1"/>
</dbReference>
<dbReference type="EMBL" id="JPKY01000012">
    <property type="protein sequence ID" value="KFH47107.1"/>
    <property type="molecule type" value="Genomic_DNA"/>
</dbReference>
<reference evidence="3" key="1">
    <citation type="journal article" date="2014" name="Genome Announc.">
        <title>Genome sequence and annotation of Acremonium chrysogenum, producer of the beta-lactam antibiotic cephalosporin C.</title>
        <authorList>
            <person name="Terfehr D."/>
            <person name="Dahlmann T.A."/>
            <person name="Specht T."/>
            <person name="Zadra I."/>
            <person name="Kuernsteiner H."/>
            <person name="Kueck U."/>
        </authorList>
    </citation>
    <scope>NUCLEOTIDE SEQUENCE [LARGE SCALE GENOMIC DNA]</scope>
    <source>
        <strain evidence="3">ATCC 11550 / CBS 779.69 / DSM 880 / IAM 14645 / JCM 23072 / IMI 49137</strain>
    </source>
</reference>
<accession>A0A086TCM5</accession>
<proteinExistence type="predicted"/>
<dbReference type="OrthoDB" id="5594977at2759"/>
<feature type="region of interest" description="Disordered" evidence="1">
    <location>
        <begin position="431"/>
        <end position="451"/>
    </location>
</feature>
<feature type="compositionally biased region" description="Basic and acidic residues" evidence="1">
    <location>
        <begin position="119"/>
        <end position="128"/>
    </location>
</feature>
<feature type="compositionally biased region" description="Polar residues" evidence="1">
    <location>
        <begin position="34"/>
        <end position="46"/>
    </location>
</feature>
<dbReference type="PANTHER" id="PTHR28265:SF1">
    <property type="entry name" value="MAINTENANCE OF TELOMERE CAPPING PROTEIN 1"/>
    <property type="match status" value="1"/>
</dbReference>
<organism evidence="2 3">
    <name type="scientific">Hapsidospora chrysogenum (strain ATCC 11550 / CBS 779.69 / DSM 880 / IAM 14645 / JCM 23072 / IMI 49137)</name>
    <name type="common">Acremonium chrysogenum</name>
    <dbReference type="NCBI Taxonomy" id="857340"/>
    <lineage>
        <taxon>Eukaryota</taxon>
        <taxon>Fungi</taxon>
        <taxon>Dikarya</taxon>
        <taxon>Ascomycota</taxon>
        <taxon>Pezizomycotina</taxon>
        <taxon>Sordariomycetes</taxon>
        <taxon>Hypocreomycetidae</taxon>
        <taxon>Hypocreales</taxon>
        <taxon>Bionectriaceae</taxon>
        <taxon>Hapsidospora</taxon>
    </lineage>
</organism>